<dbReference type="Proteomes" id="UP000070529">
    <property type="component" value="Unassembled WGS sequence"/>
</dbReference>
<evidence type="ECO:0000259" key="2">
    <source>
        <dbReference type="Pfam" id="PF00345"/>
    </source>
</evidence>
<dbReference type="PANTHER" id="PTHR30251:SF4">
    <property type="entry name" value="SLR1668 PROTEIN"/>
    <property type="match status" value="1"/>
</dbReference>
<sequence length="232" mass="25482">MCAIRPLLLALLLVSPFAQAFELLPMVSFFSDYGEKSEQFFRIENTNATPLAIEISPKLRTVYGGEHESLTDTDDFFIFPPQVLIPPGKSQMVEVKYLGGKSASSKSYRIVFSQLPIKGEEKHNSIQMLIQIGALVFVSPDNAIATLDASVSAQDKKAPELTLKNVGTGVAVIPDFDLDVKTNKGKHIWQWDQLKQLFNRQFLVPGESVTVPVGSLVPTGESISDVTVKGEQ</sequence>
<keyword evidence="4" id="KW-1185">Reference proteome</keyword>
<name>A0A135I2T0_9GAMM</name>
<dbReference type="SUPFAM" id="SSF49354">
    <property type="entry name" value="PapD-like"/>
    <property type="match status" value="1"/>
</dbReference>
<dbReference type="InterPro" id="IPR050643">
    <property type="entry name" value="Periplasmic_pilus_chap"/>
</dbReference>
<proteinExistence type="predicted"/>
<organism evidence="3 4">
    <name type="scientific">Enterovibrio coralii</name>
    <dbReference type="NCBI Taxonomy" id="294935"/>
    <lineage>
        <taxon>Bacteria</taxon>
        <taxon>Pseudomonadati</taxon>
        <taxon>Pseudomonadota</taxon>
        <taxon>Gammaproteobacteria</taxon>
        <taxon>Vibrionales</taxon>
        <taxon>Vibrionaceae</taxon>
        <taxon>Enterovibrio</taxon>
    </lineage>
</organism>
<keyword evidence="1" id="KW-0732">Signal</keyword>
<feature type="chain" id="PRO_5007465570" evidence="1">
    <location>
        <begin position="21"/>
        <end position="232"/>
    </location>
</feature>
<feature type="signal peptide" evidence="1">
    <location>
        <begin position="1"/>
        <end position="20"/>
    </location>
</feature>
<dbReference type="AlphaFoldDB" id="A0A135I2T0"/>
<gene>
    <name evidence="3" type="ORF">ATN88_12425</name>
</gene>
<dbReference type="GO" id="GO:0030288">
    <property type="term" value="C:outer membrane-bounded periplasmic space"/>
    <property type="evidence" value="ECO:0007669"/>
    <property type="project" value="InterPro"/>
</dbReference>
<evidence type="ECO:0000256" key="1">
    <source>
        <dbReference type="SAM" id="SignalP"/>
    </source>
</evidence>
<evidence type="ECO:0000313" key="3">
    <source>
        <dbReference type="EMBL" id="KXF79724.1"/>
    </source>
</evidence>
<protein>
    <submittedName>
        <fullName evidence="3">Pilus assembly protein PapD</fullName>
    </submittedName>
</protein>
<evidence type="ECO:0000313" key="4">
    <source>
        <dbReference type="Proteomes" id="UP000070529"/>
    </source>
</evidence>
<accession>A0A135I2T0</accession>
<dbReference type="RefSeq" id="WP_067419974.1">
    <property type="nucleotide sequence ID" value="NZ_LNTY01000060.1"/>
</dbReference>
<dbReference type="OrthoDB" id="5871680at2"/>
<reference evidence="3 4" key="1">
    <citation type="submission" date="2015-11" db="EMBL/GenBank/DDBJ databases">
        <title>Genomic Taxonomy of the Vibrionaceae.</title>
        <authorList>
            <person name="Gomez-Gil B."/>
            <person name="Enciso-Ibarra J."/>
        </authorList>
    </citation>
    <scope>NUCLEOTIDE SEQUENCE [LARGE SCALE GENOMIC DNA]</scope>
    <source>
        <strain evidence="3 4">CAIM 912</strain>
    </source>
</reference>
<dbReference type="Pfam" id="PF00345">
    <property type="entry name" value="PapD_N"/>
    <property type="match status" value="1"/>
</dbReference>
<dbReference type="InterPro" id="IPR013783">
    <property type="entry name" value="Ig-like_fold"/>
</dbReference>
<dbReference type="PANTHER" id="PTHR30251">
    <property type="entry name" value="PILUS ASSEMBLY CHAPERONE"/>
    <property type="match status" value="1"/>
</dbReference>
<feature type="domain" description="Pili assembly chaperone N-terminal" evidence="2">
    <location>
        <begin position="35"/>
        <end position="142"/>
    </location>
</feature>
<dbReference type="GO" id="GO:0071555">
    <property type="term" value="P:cell wall organization"/>
    <property type="evidence" value="ECO:0007669"/>
    <property type="project" value="InterPro"/>
</dbReference>
<dbReference type="Gene3D" id="2.60.40.10">
    <property type="entry name" value="Immunoglobulins"/>
    <property type="match status" value="1"/>
</dbReference>
<comment type="caution">
    <text evidence="3">The sequence shown here is derived from an EMBL/GenBank/DDBJ whole genome shotgun (WGS) entry which is preliminary data.</text>
</comment>
<dbReference type="InterPro" id="IPR008962">
    <property type="entry name" value="PapD-like_sf"/>
</dbReference>
<dbReference type="EMBL" id="LNTY01000060">
    <property type="protein sequence ID" value="KXF79724.1"/>
    <property type="molecule type" value="Genomic_DNA"/>
</dbReference>
<dbReference type="InterPro" id="IPR016147">
    <property type="entry name" value="Pili_assmbl_chaperone_N"/>
</dbReference>
<dbReference type="STRING" id="294935.ATN88_12425"/>